<dbReference type="OrthoDB" id="9814657at2"/>
<evidence type="ECO:0000313" key="1">
    <source>
        <dbReference type="EMBL" id="AWM32359.1"/>
    </source>
</evidence>
<organism evidence="1 2">
    <name type="scientific">Hymenobacter nivis</name>
    <dbReference type="NCBI Taxonomy" id="1850093"/>
    <lineage>
        <taxon>Bacteria</taxon>
        <taxon>Pseudomonadati</taxon>
        <taxon>Bacteroidota</taxon>
        <taxon>Cytophagia</taxon>
        <taxon>Cytophagales</taxon>
        <taxon>Hymenobacteraceae</taxon>
        <taxon>Hymenobacter</taxon>
    </lineage>
</organism>
<evidence type="ECO:0000313" key="2">
    <source>
        <dbReference type="Proteomes" id="UP000245999"/>
    </source>
</evidence>
<sequence>MSRERTAHVYLISRTISPGCIVRVRPHLNREDELLLPGTFARAVIETNRVAVPTLPEKAVV</sequence>
<dbReference type="KEGG" id="hnv:DDQ68_05855"/>
<dbReference type="AlphaFoldDB" id="A0A2Z3GF56"/>
<accession>A0A2Z3GF56</accession>
<dbReference type="RefSeq" id="WP_109655472.1">
    <property type="nucleotide sequence ID" value="NZ_CP029145.1"/>
</dbReference>
<keyword evidence="2" id="KW-1185">Reference proteome</keyword>
<proteinExistence type="predicted"/>
<dbReference type="Proteomes" id="UP000245999">
    <property type="component" value="Chromosome"/>
</dbReference>
<gene>
    <name evidence="1" type="ORF">DDQ68_05855</name>
</gene>
<reference evidence="2" key="1">
    <citation type="submission" date="2018-04" db="EMBL/GenBank/DDBJ databases">
        <title>Complete genome of Antarctic heterotrophic bacterium Hymenobacter nivis.</title>
        <authorList>
            <person name="Terashima M."/>
        </authorList>
    </citation>
    <scope>NUCLEOTIDE SEQUENCE [LARGE SCALE GENOMIC DNA]</scope>
    <source>
        <strain evidence="2">NBRC 111535</strain>
    </source>
</reference>
<protein>
    <submittedName>
        <fullName evidence="1">Uncharacterized protein</fullName>
    </submittedName>
</protein>
<name>A0A2Z3GF56_9BACT</name>
<dbReference type="EMBL" id="CP029145">
    <property type="protein sequence ID" value="AWM32359.1"/>
    <property type="molecule type" value="Genomic_DNA"/>
</dbReference>